<evidence type="ECO:0000313" key="4">
    <source>
        <dbReference type="Proteomes" id="UP000284375"/>
    </source>
</evidence>
<accession>A0A423WIK8</accession>
<feature type="domain" description="Ecp2 effector protein-like" evidence="2">
    <location>
        <begin position="43"/>
        <end position="151"/>
    </location>
</feature>
<feature type="region of interest" description="Disordered" evidence="1">
    <location>
        <begin position="1"/>
        <end position="23"/>
    </location>
</feature>
<evidence type="ECO:0000256" key="1">
    <source>
        <dbReference type="SAM" id="MobiDB-lite"/>
    </source>
</evidence>
<organism evidence="3 4">
    <name type="scientific">Cytospora chrysosperma</name>
    <name type="common">Cytospora canker fungus</name>
    <name type="synonym">Sphaeria chrysosperma</name>
    <dbReference type="NCBI Taxonomy" id="252740"/>
    <lineage>
        <taxon>Eukaryota</taxon>
        <taxon>Fungi</taxon>
        <taxon>Dikarya</taxon>
        <taxon>Ascomycota</taxon>
        <taxon>Pezizomycotina</taxon>
        <taxon>Sordariomycetes</taxon>
        <taxon>Sordariomycetidae</taxon>
        <taxon>Diaporthales</taxon>
        <taxon>Cytosporaceae</taxon>
        <taxon>Cytospora</taxon>
    </lineage>
</organism>
<gene>
    <name evidence="3" type="ORF">VSDG_01545</name>
</gene>
<dbReference type="Pfam" id="PF14856">
    <property type="entry name" value="Hce2"/>
    <property type="match status" value="1"/>
</dbReference>
<comment type="caution">
    <text evidence="3">The sequence shown here is derived from an EMBL/GenBank/DDBJ whole genome shotgun (WGS) entry which is preliminary data.</text>
</comment>
<protein>
    <recommendedName>
        <fullName evidence="2">Ecp2 effector protein-like domain-containing protein</fullName>
    </recommendedName>
</protein>
<dbReference type="Proteomes" id="UP000284375">
    <property type="component" value="Unassembled WGS sequence"/>
</dbReference>
<reference evidence="3 4" key="1">
    <citation type="submission" date="2015-09" db="EMBL/GenBank/DDBJ databases">
        <title>Host preference determinants of Valsa canker pathogens revealed by comparative genomics.</title>
        <authorList>
            <person name="Yin Z."/>
            <person name="Huang L."/>
        </authorList>
    </citation>
    <scope>NUCLEOTIDE SEQUENCE [LARGE SCALE GENOMIC DNA]</scope>
    <source>
        <strain evidence="3 4">YSFL</strain>
    </source>
</reference>
<sequence>MWKSKPNVHDGITPSVHPSISHMQRDSSCTASQLYGADEPSDMCGPTTFTSLTRDHCDIGDASLVDDCNGLIADLQGLHGGGYWGMVQEGILVIASHGTCTFHIERRDKSHEFAIGTQDMIDIISSAISVSGVVQECRGQKVMVVTGLMSCEYKGTTVDTTWWIEGPDENCS</sequence>
<evidence type="ECO:0000313" key="3">
    <source>
        <dbReference type="EMBL" id="ROW03253.1"/>
    </source>
</evidence>
<proteinExistence type="predicted"/>
<name>A0A423WIK8_CYTCH</name>
<keyword evidence="4" id="KW-1185">Reference proteome</keyword>
<evidence type="ECO:0000259" key="2">
    <source>
        <dbReference type="Pfam" id="PF14856"/>
    </source>
</evidence>
<dbReference type="OrthoDB" id="5225322at2759"/>
<dbReference type="InterPro" id="IPR029226">
    <property type="entry name" value="Ecp2-like"/>
</dbReference>
<dbReference type="EMBL" id="LJZO01000003">
    <property type="protein sequence ID" value="ROW03253.1"/>
    <property type="molecule type" value="Genomic_DNA"/>
</dbReference>
<dbReference type="AlphaFoldDB" id="A0A423WIK8"/>